<gene>
    <name evidence="1" type="ORF">CRE_09824</name>
</gene>
<name>E3NG51_CAERE</name>
<protein>
    <submittedName>
        <fullName evidence="1">Uncharacterized protein</fullName>
    </submittedName>
</protein>
<evidence type="ECO:0000313" key="2">
    <source>
        <dbReference type="Proteomes" id="UP000008281"/>
    </source>
</evidence>
<sequence>MMLLIRMLHNRRRTFSPTFAKYFLLTQITAVTFL</sequence>
<dbReference type="AlphaFoldDB" id="E3NG51"/>
<organism evidence="2">
    <name type="scientific">Caenorhabditis remanei</name>
    <name type="common">Caenorhabditis vulgaris</name>
    <dbReference type="NCBI Taxonomy" id="31234"/>
    <lineage>
        <taxon>Eukaryota</taxon>
        <taxon>Metazoa</taxon>
        <taxon>Ecdysozoa</taxon>
        <taxon>Nematoda</taxon>
        <taxon>Chromadorea</taxon>
        <taxon>Rhabditida</taxon>
        <taxon>Rhabditina</taxon>
        <taxon>Rhabditomorpha</taxon>
        <taxon>Rhabditoidea</taxon>
        <taxon>Rhabditidae</taxon>
        <taxon>Peloderinae</taxon>
        <taxon>Caenorhabditis</taxon>
    </lineage>
</organism>
<accession>E3NG51</accession>
<dbReference type="HOGENOM" id="CLU_3377583_0_0_1"/>
<proteinExistence type="predicted"/>
<dbReference type="Proteomes" id="UP000008281">
    <property type="component" value="Unassembled WGS sequence"/>
</dbReference>
<reference evidence="1" key="1">
    <citation type="submission" date="2007-07" db="EMBL/GenBank/DDBJ databases">
        <title>PCAP assembly of the Caenorhabditis remanei genome.</title>
        <authorList>
            <consortium name="The Caenorhabditis remanei Sequencing Consortium"/>
            <person name="Wilson R.K."/>
        </authorList>
    </citation>
    <scope>NUCLEOTIDE SEQUENCE [LARGE SCALE GENOMIC DNA]</scope>
    <source>
        <strain evidence="1">PB4641</strain>
    </source>
</reference>
<dbReference type="EMBL" id="DS268649">
    <property type="protein sequence ID" value="EFO96934.1"/>
    <property type="molecule type" value="Genomic_DNA"/>
</dbReference>
<evidence type="ECO:0000313" key="1">
    <source>
        <dbReference type="EMBL" id="EFO96934.1"/>
    </source>
</evidence>
<dbReference type="InParanoid" id="E3NG51"/>
<keyword evidence="2" id="KW-1185">Reference proteome</keyword>